<gene>
    <name evidence="1" type="ORF">OsJ_26930</name>
</gene>
<proteinExistence type="predicted"/>
<evidence type="ECO:0000313" key="1">
    <source>
        <dbReference type="EMBL" id="EEE68506.1"/>
    </source>
</evidence>
<dbReference type="AlphaFoldDB" id="A0A8J8XUT0"/>
<reference evidence="1" key="2">
    <citation type="submission" date="2008-12" db="EMBL/GenBank/DDBJ databases">
        <title>Improved gene annotation of the rice (Oryza sativa) genomes.</title>
        <authorList>
            <person name="Wang J."/>
            <person name="Li R."/>
            <person name="Fan W."/>
            <person name="Huang Q."/>
            <person name="Zhang J."/>
            <person name="Zhou Y."/>
            <person name="Hu Y."/>
            <person name="Zi S."/>
            <person name="Li J."/>
            <person name="Ni P."/>
            <person name="Zheng H."/>
            <person name="Zhang Y."/>
            <person name="Zhao M."/>
            <person name="Hao Q."/>
            <person name="McDermott J."/>
            <person name="Samudrala R."/>
            <person name="Kristiansen K."/>
            <person name="Wong G.K.-S."/>
        </authorList>
    </citation>
    <scope>NUCLEOTIDE SEQUENCE</scope>
</reference>
<dbReference type="Proteomes" id="UP000007752">
    <property type="component" value="Chromosome 8"/>
</dbReference>
<organism evidence="1">
    <name type="scientific">Oryza sativa subsp. japonica</name>
    <name type="common">Rice</name>
    <dbReference type="NCBI Taxonomy" id="39947"/>
    <lineage>
        <taxon>Eukaryota</taxon>
        <taxon>Viridiplantae</taxon>
        <taxon>Streptophyta</taxon>
        <taxon>Embryophyta</taxon>
        <taxon>Tracheophyta</taxon>
        <taxon>Spermatophyta</taxon>
        <taxon>Magnoliopsida</taxon>
        <taxon>Liliopsida</taxon>
        <taxon>Poales</taxon>
        <taxon>Poaceae</taxon>
        <taxon>BOP clade</taxon>
        <taxon>Oryzoideae</taxon>
        <taxon>Oryzeae</taxon>
        <taxon>Oryzinae</taxon>
        <taxon>Oryza</taxon>
        <taxon>Oryza sativa</taxon>
    </lineage>
</organism>
<accession>A0A8J8XUT0</accession>
<name>A0A8J8XUT0_ORYSJ</name>
<dbReference type="HOGENOM" id="CLU_2241085_0_0_1"/>
<sequence length="105" mass="11383">MVIFEALKSTPRGGNPIAEAVTKYKAAAAVSIQQPGYAFDLYDYGPARPIVQVSYDERERLKGYASSPAVMRPSNSAIQFWGRRFQRPSSLASRAGVRASAAQAS</sequence>
<dbReference type="Gramene" id="Os08t0334250-00">
    <property type="protein sequence ID" value="Os08t0334250-00"/>
    <property type="gene ID" value="Os08g0334250"/>
</dbReference>
<protein>
    <submittedName>
        <fullName evidence="1">Uncharacterized protein</fullName>
    </submittedName>
</protein>
<dbReference type="EMBL" id="CM000145">
    <property type="protein sequence ID" value="EEE68506.1"/>
    <property type="molecule type" value="Genomic_DNA"/>
</dbReference>
<reference evidence="1" key="1">
    <citation type="journal article" date="2005" name="PLoS Biol.">
        <title>The genomes of Oryza sativa: a history of duplications.</title>
        <authorList>
            <person name="Yu J."/>
            <person name="Wang J."/>
            <person name="Lin W."/>
            <person name="Li S."/>
            <person name="Li H."/>
            <person name="Zhou J."/>
            <person name="Ni P."/>
            <person name="Dong W."/>
            <person name="Hu S."/>
            <person name="Zeng C."/>
            <person name="Zhang J."/>
            <person name="Zhang Y."/>
            <person name="Li R."/>
            <person name="Xu Z."/>
            <person name="Li S."/>
            <person name="Li X."/>
            <person name="Zheng H."/>
            <person name="Cong L."/>
            <person name="Lin L."/>
            <person name="Yin J."/>
            <person name="Geng J."/>
            <person name="Li G."/>
            <person name="Shi J."/>
            <person name="Liu J."/>
            <person name="Lv H."/>
            <person name="Li J."/>
            <person name="Wang J."/>
            <person name="Deng Y."/>
            <person name="Ran L."/>
            <person name="Shi X."/>
            <person name="Wang X."/>
            <person name="Wu Q."/>
            <person name="Li C."/>
            <person name="Ren X."/>
            <person name="Wang J."/>
            <person name="Wang X."/>
            <person name="Li D."/>
            <person name="Liu D."/>
            <person name="Zhang X."/>
            <person name="Ji Z."/>
            <person name="Zhao W."/>
            <person name="Sun Y."/>
            <person name="Zhang Z."/>
            <person name="Bao J."/>
            <person name="Han Y."/>
            <person name="Dong L."/>
            <person name="Ji J."/>
            <person name="Chen P."/>
            <person name="Wu S."/>
            <person name="Liu J."/>
            <person name="Xiao Y."/>
            <person name="Bu D."/>
            <person name="Tan J."/>
            <person name="Yang L."/>
            <person name="Ye C."/>
            <person name="Zhang J."/>
            <person name="Xu J."/>
            <person name="Zhou Y."/>
            <person name="Yu Y."/>
            <person name="Zhang B."/>
            <person name="Zhuang S."/>
            <person name="Wei H."/>
            <person name="Liu B."/>
            <person name="Lei M."/>
            <person name="Yu H."/>
            <person name="Li Y."/>
            <person name="Xu H."/>
            <person name="Wei S."/>
            <person name="He X."/>
            <person name="Fang L."/>
            <person name="Zhang Z."/>
            <person name="Zhang Y."/>
            <person name="Huang X."/>
            <person name="Su Z."/>
            <person name="Tong W."/>
            <person name="Li J."/>
            <person name="Tong Z."/>
            <person name="Li S."/>
            <person name="Ye J."/>
            <person name="Wang L."/>
            <person name="Fang L."/>
            <person name="Lei T."/>
            <person name="Chen C."/>
            <person name="Chen H."/>
            <person name="Xu Z."/>
            <person name="Li H."/>
            <person name="Huang H."/>
            <person name="Zhang F."/>
            <person name="Xu H."/>
            <person name="Li N."/>
            <person name="Zhao C."/>
            <person name="Li S."/>
            <person name="Dong L."/>
            <person name="Huang Y."/>
            <person name="Li L."/>
            <person name="Xi Y."/>
            <person name="Qi Q."/>
            <person name="Li W."/>
            <person name="Zhang B."/>
            <person name="Hu W."/>
            <person name="Zhang Y."/>
            <person name="Tian X."/>
            <person name="Jiao Y."/>
            <person name="Liang X."/>
            <person name="Jin J."/>
            <person name="Gao L."/>
            <person name="Zheng W."/>
            <person name="Hao B."/>
            <person name="Liu S."/>
            <person name="Wang W."/>
            <person name="Yuan L."/>
            <person name="Cao M."/>
            <person name="McDermott J."/>
            <person name="Samudrala R."/>
            <person name="Wang J."/>
            <person name="Wong G.K."/>
            <person name="Yang H."/>
        </authorList>
    </citation>
    <scope>NUCLEOTIDE SEQUENCE [LARGE SCALE GENOMIC DNA]</scope>
</reference>